<dbReference type="InParanoid" id="A0A165CKV8"/>
<sequence length="151" mass="16679">MNFSTPSREKASAVNVHPELSFLADVQWQAPTDLKAMDMHQTTSQVGPRASTAISIQSPQQPGMTPQEPPAHTHGNIVQPTPQNYETSENKHNTIKLIELEDHLSASTHASDELSWGSQQSEDISDILITVSAKEEIVPTSLTRNRTWTKL</sequence>
<dbReference type="AlphaFoldDB" id="A0A165CKV8"/>
<protein>
    <submittedName>
        <fullName evidence="2">Uncharacterized protein</fullName>
    </submittedName>
</protein>
<organism evidence="2 3">
    <name type="scientific">Calocera cornea HHB12733</name>
    <dbReference type="NCBI Taxonomy" id="1353952"/>
    <lineage>
        <taxon>Eukaryota</taxon>
        <taxon>Fungi</taxon>
        <taxon>Dikarya</taxon>
        <taxon>Basidiomycota</taxon>
        <taxon>Agaricomycotina</taxon>
        <taxon>Dacrymycetes</taxon>
        <taxon>Dacrymycetales</taxon>
        <taxon>Dacrymycetaceae</taxon>
        <taxon>Calocera</taxon>
    </lineage>
</organism>
<feature type="compositionally biased region" description="Polar residues" evidence="1">
    <location>
        <begin position="76"/>
        <end position="87"/>
    </location>
</feature>
<dbReference type="EMBL" id="KV424132">
    <property type="protein sequence ID" value="KZT50978.1"/>
    <property type="molecule type" value="Genomic_DNA"/>
</dbReference>
<feature type="region of interest" description="Disordered" evidence="1">
    <location>
        <begin position="40"/>
        <end position="89"/>
    </location>
</feature>
<gene>
    <name evidence="2" type="ORF">CALCODRAFT_155490</name>
</gene>
<evidence type="ECO:0000256" key="1">
    <source>
        <dbReference type="SAM" id="MobiDB-lite"/>
    </source>
</evidence>
<evidence type="ECO:0000313" key="2">
    <source>
        <dbReference type="EMBL" id="KZT50978.1"/>
    </source>
</evidence>
<feature type="compositionally biased region" description="Polar residues" evidence="1">
    <location>
        <begin position="40"/>
        <end position="64"/>
    </location>
</feature>
<evidence type="ECO:0000313" key="3">
    <source>
        <dbReference type="Proteomes" id="UP000076842"/>
    </source>
</evidence>
<accession>A0A165CKV8</accession>
<dbReference type="Proteomes" id="UP000076842">
    <property type="component" value="Unassembled WGS sequence"/>
</dbReference>
<proteinExistence type="predicted"/>
<keyword evidence="3" id="KW-1185">Reference proteome</keyword>
<reference evidence="2 3" key="1">
    <citation type="journal article" date="2016" name="Mol. Biol. Evol.">
        <title>Comparative Genomics of Early-Diverging Mushroom-Forming Fungi Provides Insights into the Origins of Lignocellulose Decay Capabilities.</title>
        <authorList>
            <person name="Nagy L.G."/>
            <person name="Riley R."/>
            <person name="Tritt A."/>
            <person name="Adam C."/>
            <person name="Daum C."/>
            <person name="Floudas D."/>
            <person name="Sun H."/>
            <person name="Yadav J.S."/>
            <person name="Pangilinan J."/>
            <person name="Larsson K.H."/>
            <person name="Matsuura K."/>
            <person name="Barry K."/>
            <person name="Labutti K."/>
            <person name="Kuo R."/>
            <person name="Ohm R.A."/>
            <person name="Bhattacharya S.S."/>
            <person name="Shirouzu T."/>
            <person name="Yoshinaga Y."/>
            <person name="Martin F.M."/>
            <person name="Grigoriev I.V."/>
            <person name="Hibbett D.S."/>
        </authorList>
    </citation>
    <scope>NUCLEOTIDE SEQUENCE [LARGE SCALE GENOMIC DNA]</scope>
    <source>
        <strain evidence="2 3">HHB12733</strain>
    </source>
</reference>
<name>A0A165CKV8_9BASI</name>